<feature type="transmembrane region" description="Helical" evidence="15">
    <location>
        <begin position="106"/>
        <end position="124"/>
    </location>
</feature>
<keyword evidence="14 15" id="KW-0472">Membrane</keyword>
<dbReference type="SUPFAM" id="SSF81660">
    <property type="entry name" value="Metal cation-transporting ATPase, ATP-binding domain N"/>
    <property type="match status" value="1"/>
</dbReference>
<dbReference type="Gene3D" id="3.30.70.100">
    <property type="match status" value="1"/>
</dbReference>
<dbReference type="InterPro" id="IPR059000">
    <property type="entry name" value="ATPase_P-type_domA"/>
</dbReference>
<keyword evidence="4 15" id="KW-1003">Cell membrane</keyword>
<feature type="transmembrane region" description="Helical" evidence="15">
    <location>
        <begin position="202"/>
        <end position="221"/>
    </location>
</feature>
<dbReference type="InterPro" id="IPR001757">
    <property type="entry name" value="P_typ_ATPase"/>
</dbReference>
<dbReference type="CDD" id="cd00371">
    <property type="entry name" value="HMA"/>
    <property type="match status" value="1"/>
</dbReference>
<comment type="subcellular location">
    <subcellularLocation>
        <location evidence="1">Cell membrane</location>
        <topology evidence="1">Multi-pass membrane protein</topology>
    </subcellularLocation>
</comment>
<dbReference type="SUPFAM" id="SSF81665">
    <property type="entry name" value="Calcium ATPase, transmembrane domain M"/>
    <property type="match status" value="1"/>
</dbReference>
<sequence>MQQAVLLSTIQTRQADGRWAGFARVTGMDCAACAVELEQVAGRIAGLDEFSVNPASGWANWVAGRAPAIDELADRALRMGYSLSSSGTDPNNPGSDRQLHQTRSHLLRFLVALLAMMQIMMYSAPEYVYSTSDIGHAETLLLRWAQWVIALPLMLYCALPYHQRAWRAVLEGRLVMDQLVSISVVLAFGLSSLRLTDVSLPVWFDSVAMLLTLLLGVQWWMNLHTAQALKHLSALQPDMPLTVDVKSDGTWQTRPVVQLKRDDVIRLRRGQVSPVDGCMLGFAGEVVQVDEAMRTGEEVPLTKQPGDTVYAGSRNLADALEMSVLALDSDSSLGQLGQLLRKALSNKPAHRALLDGLLPLFVAMVAVCAVASGVYWGLVKGQPTQAWSAVVAVLMVTCPCALALALPLVRLFAIRALADRGVLVRSPEALDHLHAVDTIALDKTGTLTTREAVLSQSIRLIEHNDWPETLLNTVAFRLAQYSTHPLSKALVQVLLPQAHRLSLNLSMQLNNVQVKIGKGISADVQWNGQTAVIRLGSAPFVGLTVNQAQQYSADGPGSAVYVAVLSGDPNPDLATFKVLAAQQFELMLKPVPGLDRELNALSTSHRLMLLSGDQPDTVNAWQPNLKFDVRLGGLTPQEKTRWIAQQQHMGHRILMLGDGLNDAAAFAQSDISVAACSASTLSAEQSDFLLMRPGLQALVDLLAIAKQAHRLSLQNLLWAMAYNALALPLAMSNVLSPWMAALGMGLSSAVVVANALRLRAPKAEGFA</sequence>
<evidence type="ECO:0000256" key="9">
    <source>
        <dbReference type="ARBA" id="ARBA00022840"/>
    </source>
</evidence>
<keyword evidence="12 15" id="KW-1133">Transmembrane helix</keyword>
<evidence type="ECO:0000256" key="3">
    <source>
        <dbReference type="ARBA" id="ARBA00022448"/>
    </source>
</evidence>
<dbReference type="NCBIfam" id="TIGR01494">
    <property type="entry name" value="ATPase_P-type"/>
    <property type="match status" value="2"/>
</dbReference>
<evidence type="ECO:0000256" key="4">
    <source>
        <dbReference type="ARBA" id="ARBA00022475"/>
    </source>
</evidence>
<evidence type="ECO:0000256" key="14">
    <source>
        <dbReference type="ARBA" id="ARBA00023136"/>
    </source>
</evidence>
<dbReference type="InterPro" id="IPR036163">
    <property type="entry name" value="HMA_dom_sf"/>
</dbReference>
<protein>
    <submittedName>
        <fullName evidence="17">Cation-translocating P-type ATPase</fullName>
    </submittedName>
</protein>
<dbReference type="PANTHER" id="PTHR43520:SF5">
    <property type="entry name" value="CATION-TRANSPORTING P-TYPE ATPASE-RELATED"/>
    <property type="match status" value="1"/>
</dbReference>
<keyword evidence="10" id="KW-0460">Magnesium</keyword>
<comment type="similarity">
    <text evidence="2 15">Belongs to the cation transport ATPase (P-type) (TC 3.A.3) family. Type IB subfamily.</text>
</comment>
<keyword evidence="11" id="KW-1278">Translocase</keyword>
<evidence type="ECO:0000256" key="12">
    <source>
        <dbReference type="ARBA" id="ARBA00022989"/>
    </source>
</evidence>
<organism evidence="17 18">
    <name type="scientific">Limnobacter humi</name>
    <dbReference type="NCBI Taxonomy" id="1778671"/>
    <lineage>
        <taxon>Bacteria</taxon>
        <taxon>Pseudomonadati</taxon>
        <taxon>Pseudomonadota</taxon>
        <taxon>Betaproteobacteria</taxon>
        <taxon>Burkholderiales</taxon>
        <taxon>Burkholderiaceae</taxon>
        <taxon>Limnobacter</taxon>
    </lineage>
</organism>
<feature type="transmembrane region" description="Helical" evidence="15">
    <location>
        <begin position="174"/>
        <end position="196"/>
    </location>
</feature>
<keyword evidence="8 15" id="KW-0547">Nucleotide-binding</keyword>
<dbReference type="Pfam" id="PF00702">
    <property type="entry name" value="Hydrolase"/>
    <property type="match status" value="1"/>
</dbReference>
<evidence type="ECO:0000256" key="1">
    <source>
        <dbReference type="ARBA" id="ARBA00004651"/>
    </source>
</evidence>
<gene>
    <name evidence="17" type="ORF">NQT62_03855</name>
</gene>
<evidence type="ECO:0000256" key="10">
    <source>
        <dbReference type="ARBA" id="ARBA00022842"/>
    </source>
</evidence>
<dbReference type="RefSeq" id="WP_256763261.1">
    <property type="nucleotide sequence ID" value="NZ_JANIGO010000001.1"/>
</dbReference>
<evidence type="ECO:0000313" key="18">
    <source>
        <dbReference type="Proteomes" id="UP001204142"/>
    </source>
</evidence>
<feature type="transmembrane region" description="Helical" evidence="15">
    <location>
        <begin position="716"/>
        <end position="732"/>
    </location>
</feature>
<dbReference type="Gene3D" id="2.70.150.10">
    <property type="entry name" value="Calcium-transporting ATPase, cytoplasmic transduction domain A"/>
    <property type="match status" value="1"/>
</dbReference>
<dbReference type="InterPro" id="IPR027256">
    <property type="entry name" value="P-typ_ATPase_IB"/>
</dbReference>
<dbReference type="Proteomes" id="UP001204142">
    <property type="component" value="Unassembled WGS sequence"/>
</dbReference>
<evidence type="ECO:0000256" key="13">
    <source>
        <dbReference type="ARBA" id="ARBA00023065"/>
    </source>
</evidence>
<keyword evidence="6 15" id="KW-0812">Transmembrane</keyword>
<dbReference type="PRINTS" id="PR00119">
    <property type="entry name" value="CATATPASE"/>
</dbReference>
<dbReference type="SUPFAM" id="SSF55008">
    <property type="entry name" value="HMA, heavy metal-associated domain"/>
    <property type="match status" value="1"/>
</dbReference>
<dbReference type="InterPro" id="IPR006121">
    <property type="entry name" value="HMA_dom"/>
</dbReference>
<evidence type="ECO:0000259" key="16">
    <source>
        <dbReference type="Pfam" id="PF00122"/>
    </source>
</evidence>
<keyword evidence="5" id="KW-0597">Phosphoprotein</keyword>
<dbReference type="PANTHER" id="PTHR43520">
    <property type="entry name" value="ATP7, ISOFORM B"/>
    <property type="match status" value="1"/>
</dbReference>
<dbReference type="InterPro" id="IPR023298">
    <property type="entry name" value="ATPase_P-typ_TM_dom_sf"/>
</dbReference>
<dbReference type="EMBL" id="JANIGO010000001">
    <property type="protein sequence ID" value="MCQ8895576.1"/>
    <property type="molecule type" value="Genomic_DNA"/>
</dbReference>
<dbReference type="PROSITE" id="PS00154">
    <property type="entry name" value="ATPASE_E1_E2"/>
    <property type="match status" value="1"/>
</dbReference>
<keyword evidence="7 15" id="KW-0479">Metal-binding</keyword>
<comment type="caution">
    <text evidence="17">The sequence shown here is derived from an EMBL/GenBank/DDBJ whole genome shotgun (WGS) entry which is preliminary data.</text>
</comment>
<feature type="transmembrane region" description="Helical" evidence="15">
    <location>
        <begin position="357"/>
        <end position="378"/>
    </location>
</feature>
<dbReference type="InterPro" id="IPR018303">
    <property type="entry name" value="ATPase_P-typ_P_site"/>
</dbReference>
<keyword evidence="13" id="KW-0406">Ion transport</keyword>
<dbReference type="Gene3D" id="3.40.50.1000">
    <property type="entry name" value="HAD superfamily/HAD-like"/>
    <property type="match status" value="1"/>
</dbReference>
<keyword evidence="3" id="KW-0813">Transport</keyword>
<evidence type="ECO:0000313" key="17">
    <source>
        <dbReference type="EMBL" id="MCQ8895576.1"/>
    </source>
</evidence>
<feature type="transmembrane region" description="Helical" evidence="15">
    <location>
        <begin position="144"/>
        <end position="162"/>
    </location>
</feature>
<dbReference type="InterPro" id="IPR023214">
    <property type="entry name" value="HAD_sf"/>
</dbReference>
<feature type="transmembrane region" description="Helical" evidence="15">
    <location>
        <begin position="390"/>
        <end position="413"/>
    </location>
</feature>
<dbReference type="InterPro" id="IPR023299">
    <property type="entry name" value="ATPase_P-typ_cyto_dom_N"/>
</dbReference>
<evidence type="ECO:0000256" key="2">
    <source>
        <dbReference type="ARBA" id="ARBA00006024"/>
    </source>
</evidence>
<feature type="transmembrane region" description="Helical" evidence="15">
    <location>
        <begin position="738"/>
        <end position="756"/>
    </location>
</feature>
<accession>A0ABT1WDH2</accession>
<evidence type="ECO:0000256" key="15">
    <source>
        <dbReference type="RuleBase" id="RU362081"/>
    </source>
</evidence>
<feature type="domain" description="P-type ATPase A" evidence="16">
    <location>
        <begin position="240"/>
        <end position="340"/>
    </location>
</feature>
<keyword evidence="9 15" id="KW-0067">ATP-binding</keyword>
<proteinExistence type="inferred from homology"/>
<dbReference type="Pfam" id="PF00122">
    <property type="entry name" value="E1-E2_ATPase"/>
    <property type="match status" value="1"/>
</dbReference>
<evidence type="ECO:0000256" key="6">
    <source>
        <dbReference type="ARBA" id="ARBA00022692"/>
    </source>
</evidence>
<name>A0ABT1WDH2_9BURK</name>
<keyword evidence="18" id="KW-1185">Reference proteome</keyword>
<dbReference type="NCBIfam" id="TIGR01525">
    <property type="entry name" value="ATPase-IB_hvy"/>
    <property type="match status" value="1"/>
</dbReference>
<dbReference type="SUPFAM" id="SSF81653">
    <property type="entry name" value="Calcium ATPase, transduction domain A"/>
    <property type="match status" value="1"/>
</dbReference>
<dbReference type="InterPro" id="IPR008250">
    <property type="entry name" value="ATPase_P-typ_transduc_dom_A_sf"/>
</dbReference>
<reference evidence="17 18" key="1">
    <citation type="submission" date="2022-07" db="EMBL/GenBank/DDBJ databases">
        <authorList>
            <person name="Xamxidin M."/>
            <person name="Wu M."/>
        </authorList>
    </citation>
    <scope>NUCLEOTIDE SEQUENCE [LARGE SCALE GENOMIC DNA]</scope>
    <source>
        <strain evidence="17 18">NBRC 111650</strain>
    </source>
</reference>
<dbReference type="Gene3D" id="3.40.1110.10">
    <property type="entry name" value="Calcium-transporting ATPase, cytoplasmic domain N"/>
    <property type="match status" value="1"/>
</dbReference>
<evidence type="ECO:0000256" key="7">
    <source>
        <dbReference type="ARBA" id="ARBA00022723"/>
    </source>
</evidence>
<dbReference type="SUPFAM" id="SSF56784">
    <property type="entry name" value="HAD-like"/>
    <property type="match status" value="1"/>
</dbReference>
<dbReference type="InterPro" id="IPR036412">
    <property type="entry name" value="HAD-like_sf"/>
</dbReference>
<evidence type="ECO:0000256" key="11">
    <source>
        <dbReference type="ARBA" id="ARBA00022967"/>
    </source>
</evidence>
<evidence type="ECO:0000256" key="5">
    <source>
        <dbReference type="ARBA" id="ARBA00022553"/>
    </source>
</evidence>
<evidence type="ECO:0000256" key="8">
    <source>
        <dbReference type="ARBA" id="ARBA00022741"/>
    </source>
</evidence>